<organism evidence="3 4">
    <name type="scientific">Tahibacter amnicola</name>
    <dbReference type="NCBI Taxonomy" id="2976241"/>
    <lineage>
        <taxon>Bacteria</taxon>
        <taxon>Pseudomonadati</taxon>
        <taxon>Pseudomonadota</taxon>
        <taxon>Gammaproteobacteria</taxon>
        <taxon>Lysobacterales</taxon>
        <taxon>Rhodanobacteraceae</taxon>
        <taxon>Tahibacter</taxon>
    </lineage>
</organism>
<dbReference type="Proteomes" id="UP001064632">
    <property type="component" value="Chromosome"/>
</dbReference>
<keyword evidence="1" id="KW-0732">Signal</keyword>
<dbReference type="SUPFAM" id="SSF56935">
    <property type="entry name" value="Porins"/>
    <property type="match status" value="1"/>
</dbReference>
<name>A0ABY6B9V1_9GAMM</name>
<evidence type="ECO:0000256" key="1">
    <source>
        <dbReference type="SAM" id="SignalP"/>
    </source>
</evidence>
<protein>
    <submittedName>
        <fullName evidence="3">YaiO family outer membrane beta-barrel protein</fullName>
    </submittedName>
</protein>
<dbReference type="EMBL" id="CP104694">
    <property type="protein sequence ID" value="UXI66644.1"/>
    <property type="molecule type" value="Genomic_DNA"/>
</dbReference>
<evidence type="ECO:0000259" key="2">
    <source>
        <dbReference type="Pfam" id="PF19413"/>
    </source>
</evidence>
<sequence length="266" mass="29545">MRPGNGKRCAITGLTVVLAAVLVPPVCAQAEADSSHRWTVAPMLSFSDVSDGRDDWREASVDLYLRATPTWLLGARLAVPQRGDESDPRAGVSVAHQATSRFEWHADASFTTSADFSPDEAFGAGIIWNVATPVALLMDVRHLEFPEGDIDQYMPGVQWSIGDDVALTARYIHGRAFDARDYHAYVLRLDVGRHPSPQWRFTYVHGADPEKVPELGSVLLSSADSLAVMYRWPIRDYLDIVLGLEHERRSHLYSRSTANVGLIVRY</sequence>
<reference evidence="3" key="1">
    <citation type="submission" date="2022-09" db="EMBL/GenBank/DDBJ databases">
        <title>Tahibacter sp. nov., isolated from a fresh water.</title>
        <authorList>
            <person name="Baek J.H."/>
            <person name="Lee J.K."/>
            <person name="Kim J.M."/>
            <person name="Jeon C.O."/>
        </authorList>
    </citation>
    <scope>NUCLEOTIDE SEQUENCE</scope>
    <source>
        <strain evidence="3">W38</strain>
    </source>
</reference>
<feature type="signal peptide" evidence="1">
    <location>
        <begin position="1"/>
        <end position="28"/>
    </location>
</feature>
<gene>
    <name evidence="3" type="ORF">N4264_18065</name>
</gene>
<dbReference type="NCBIfam" id="TIGR04390">
    <property type="entry name" value="OMP_YaiO_dom"/>
    <property type="match status" value="1"/>
</dbReference>
<accession>A0ABY6B9V1</accession>
<dbReference type="Pfam" id="PF19413">
    <property type="entry name" value="YaiO"/>
    <property type="match status" value="1"/>
</dbReference>
<feature type="domain" description="YaiO beta-barrel" evidence="2">
    <location>
        <begin position="45"/>
        <end position="209"/>
    </location>
</feature>
<evidence type="ECO:0000313" key="3">
    <source>
        <dbReference type="EMBL" id="UXI66644.1"/>
    </source>
</evidence>
<feature type="chain" id="PRO_5045425845" evidence="1">
    <location>
        <begin position="29"/>
        <end position="266"/>
    </location>
</feature>
<proteinExistence type="predicted"/>
<dbReference type="InterPro" id="IPR030887">
    <property type="entry name" value="Beta-barrel_YaiO"/>
</dbReference>
<dbReference type="RefSeq" id="WP_261693627.1">
    <property type="nucleotide sequence ID" value="NZ_CP104694.1"/>
</dbReference>
<evidence type="ECO:0000313" key="4">
    <source>
        <dbReference type="Proteomes" id="UP001064632"/>
    </source>
</evidence>
<keyword evidence="4" id="KW-1185">Reference proteome</keyword>